<evidence type="ECO:0000256" key="1">
    <source>
        <dbReference type="SAM" id="Phobius"/>
    </source>
</evidence>
<keyword evidence="1" id="KW-1133">Transmembrane helix</keyword>
<dbReference type="EMBL" id="JAUESC010000385">
    <property type="protein sequence ID" value="KAK0579783.1"/>
    <property type="molecule type" value="Genomic_DNA"/>
</dbReference>
<dbReference type="Pfam" id="PF14476">
    <property type="entry name" value="Chloroplast_duf"/>
    <property type="match status" value="1"/>
</dbReference>
<dbReference type="AlphaFoldDB" id="A0AA39RUD6"/>
<comment type="caution">
    <text evidence="2">The sequence shown here is derived from an EMBL/GenBank/DDBJ whole genome shotgun (WGS) entry which is preliminary data.</text>
</comment>
<evidence type="ECO:0000313" key="2">
    <source>
        <dbReference type="EMBL" id="KAK0579783.1"/>
    </source>
</evidence>
<feature type="transmembrane region" description="Helical" evidence="1">
    <location>
        <begin position="322"/>
        <end position="341"/>
    </location>
</feature>
<dbReference type="PANTHER" id="PTHR33358">
    <property type="entry name" value="F-BOX PROTEIN WITH A DOMAIN PROTEIN"/>
    <property type="match status" value="1"/>
</dbReference>
<reference evidence="2" key="2">
    <citation type="submission" date="2023-06" db="EMBL/GenBank/DDBJ databases">
        <authorList>
            <person name="Swenson N.G."/>
            <person name="Wegrzyn J.L."/>
            <person name="Mcevoy S.L."/>
        </authorList>
    </citation>
    <scope>NUCLEOTIDE SEQUENCE</scope>
    <source>
        <strain evidence="2">NS2018</strain>
        <tissue evidence="2">Leaf</tissue>
    </source>
</reference>
<dbReference type="PANTHER" id="PTHR33358:SF16">
    <property type="entry name" value="F-BOX PROTEIN"/>
    <property type="match status" value="1"/>
</dbReference>
<proteinExistence type="predicted"/>
<dbReference type="Proteomes" id="UP001168877">
    <property type="component" value="Unassembled WGS sequence"/>
</dbReference>
<feature type="transmembrane region" description="Helical" evidence="1">
    <location>
        <begin position="145"/>
        <end position="164"/>
    </location>
</feature>
<feature type="transmembrane region" description="Helical" evidence="1">
    <location>
        <begin position="297"/>
        <end position="316"/>
    </location>
</feature>
<gene>
    <name evidence="2" type="ORF">LWI29_031357</name>
</gene>
<keyword evidence="1" id="KW-0812">Transmembrane</keyword>
<evidence type="ECO:0000313" key="3">
    <source>
        <dbReference type="Proteomes" id="UP001168877"/>
    </source>
</evidence>
<feature type="transmembrane region" description="Helical" evidence="1">
    <location>
        <begin position="112"/>
        <end position="133"/>
    </location>
</feature>
<protein>
    <recommendedName>
        <fullName evidence="4">F-box protein</fullName>
    </recommendedName>
</protein>
<name>A0AA39RUD6_ACESA</name>
<accession>A0AA39RUD6</accession>
<dbReference type="InterPro" id="IPR027949">
    <property type="entry name" value="Chloroplast_duf"/>
</dbReference>
<keyword evidence="1" id="KW-0472">Membrane</keyword>
<keyword evidence="3" id="KW-1185">Reference proteome</keyword>
<organism evidence="2 3">
    <name type="scientific">Acer saccharum</name>
    <name type="common">Sugar maple</name>
    <dbReference type="NCBI Taxonomy" id="4024"/>
    <lineage>
        <taxon>Eukaryota</taxon>
        <taxon>Viridiplantae</taxon>
        <taxon>Streptophyta</taxon>
        <taxon>Embryophyta</taxon>
        <taxon>Tracheophyta</taxon>
        <taxon>Spermatophyta</taxon>
        <taxon>Magnoliopsida</taxon>
        <taxon>eudicotyledons</taxon>
        <taxon>Gunneridae</taxon>
        <taxon>Pentapetalae</taxon>
        <taxon>rosids</taxon>
        <taxon>malvids</taxon>
        <taxon>Sapindales</taxon>
        <taxon>Sapindaceae</taxon>
        <taxon>Hippocastanoideae</taxon>
        <taxon>Acereae</taxon>
        <taxon>Acer</taxon>
    </lineage>
</organism>
<evidence type="ECO:0008006" key="4">
    <source>
        <dbReference type="Google" id="ProtNLM"/>
    </source>
</evidence>
<reference evidence="2" key="1">
    <citation type="journal article" date="2022" name="Plant J.">
        <title>Strategies of tolerance reflected in two North American maple genomes.</title>
        <authorList>
            <person name="McEvoy S.L."/>
            <person name="Sezen U.U."/>
            <person name="Trouern-Trend A."/>
            <person name="McMahon S.M."/>
            <person name="Schaberg P.G."/>
            <person name="Yang J."/>
            <person name="Wegrzyn J.L."/>
            <person name="Swenson N.G."/>
        </authorList>
    </citation>
    <scope>NUCLEOTIDE SEQUENCE</scope>
    <source>
        <strain evidence="2">NS2018</strain>
    </source>
</reference>
<sequence length="424" mass="46129">MATIQASSIIMFSSLSSSSSLCFSRGRGRVNATINAPNKINFNPLISLSKQQEYSSMSGGGRRILFTENVASSDHDHDPEVAAKFYAVMKAVADRVEMHKNIGEQRNNWNNLLLNSINAMTLSATMMTGMAAIATNGGTLLALKLSSAVLYASVTVMLVAMNVIQPSQLAEEQRNASRLFKQLHRELQTVVALGSSSPTVCDVNEATERVLALDKAFPLPLLGDKMIEKFPNVVEPAVWWPQRIMRSKKTGKVNGNYNNGWNLKLEEEMRNIVGVLKTKDMDDYMKLGEKALKLNKMLAISGPILTGIAAIGSAFVGTTNGSLAVMVGVICGAMASVVNTFEHGGQVGMVLEMYRSNAGFFKLMQESIESNVNMRDVERRENGLVFQTKVALQLGRSLSELRHLAASAASSSSSDEEEFASKLF</sequence>